<evidence type="ECO:0000313" key="3">
    <source>
        <dbReference type="Proteomes" id="UP000198583"/>
    </source>
</evidence>
<dbReference type="OrthoDB" id="3403955at2"/>
<protein>
    <submittedName>
        <fullName evidence="2">Uncharacterized protein</fullName>
    </submittedName>
</protein>
<keyword evidence="3" id="KW-1185">Reference proteome</keyword>
<dbReference type="EMBL" id="FOYL01000008">
    <property type="protein sequence ID" value="SFR25123.1"/>
    <property type="molecule type" value="Genomic_DNA"/>
</dbReference>
<gene>
    <name evidence="2" type="ORF">SAMN04488564_108231</name>
</gene>
<feature type="compositionally biased region" description="Low complexity" evidence="1">
    <location>
        <begin position="26"/>
        <end position="35"/>
    </location>
</feature>
<accession>A0A1I6F5C5</accession>
<proteinExistence type="predicted"/>
<dbReference type="AlphaFoldDB" id="A0A1I6F5C5"/>
<reference evidence="3" key="1">
    <citation type="submission" date="2016-10" db="EMBL/GenBank/DDBJ databases">
        <authorList>
            <person name="Varghese N."/>
            <person name="Submissions S."/>
        </authorList>
    </citation>
    <scope>NUCLEOTIDE SEQUENCE [LARGE SCALE GENOMIC DNA]</scope>
    <source>
        <strain evidence="3">DSM 44232</strain>
    </source>
</reference>
<evidence type="ECO:0000313" key="2">
    <source>
        <dbReference type="EMBL" id="SFR25123.1"/>
    </source>
</evidence>
<feature type="compositionally biased region" description="Low complexity" evidence="1">
    <location>
        <begin position="7"/>
        <end position="16"/>
    </location>
</feature>
<dbReference type="STRING" id="84724.SAMN04488564_108231"/>
<dbReference type="Proteomes" id="UP000198583">
    <property type="component" value="Unassembled WGS sequence"/>
</dbReference>
<evidence type="ECO:0000256" key="1">
    <source>
        <dbReference type="SAM" id="MobiDB-lite"/>
    </source>
</evidence>
<dbReference type="NCBIfam" id="NF038175">
    <property type="entry name" value="IniB_NTERM"/>
    <property type="match status" value="1"/>
</dbReference>
<name>A0A1I6F5C5_9PSEU</name>
<feature type="region of interest" description="Disordered" evidence="1">
    <location>
        <begin position="1"/>
        <end position="35"/>
    </location>
</feature>
<sequence>MIQQDIQPATPQQPVQPAAPAPAAPVTPAAAPAEAQPATLQEFALNLLNDPAALSAFDLDPEGVLSACGLSDITPGDVQEILPLVLDAASIADVNGLSSYSALTGVANLDAANGLAGDLSGHCDVSSTLDGVTGVVPGLGDVAGLADVTDLGNVTDLSGVTGLAGTGDVLGTVTGVADVNGVLGTVTGVTDVVSVDGVPGVLGAVTTDVTTVTDVVHEVVPDVAPVSGVHDTVHGVVDGTVGSVIGGDVTDLDLLDGVGGLTEGLGLGL</sequence>
<organism evidence="2 3">
    <name type="scientific">Lentzea waywayandensis</name>
    <dbReference type="NCBI Taxonomy" id="84724"/>
    <lineage>
        <taxon>Bacteria</taxon>
        <taxon>Bacillati</taxon>
        <taxon>Actinomycetota</taxon>
        <taxon>Actinomycetes</taxon>
        <taxon>Pseudonocardiales</taxon>
        <taxon>Pseudonocardiaceae</taxon>
        <taxon>Lentzea</taxon>
    </lineage>
</organism>
<dbReference type="RefSeq" id="WP_093601120.1">
    <property type="nucleotide sequence ID" value="NZ_FOYL01000008.1"/>
</dbReference>
<dbReference type="InterPro" id="IPR049709">
    <property type="entry name" value="IniB-like_N"/>
</dbReference>